<feature type="domain" description="F-box" evidence="1">
    <location>
        <begin position="16"/>
        <end position="61"/>
    </location>
</feature>
<dbReference type="InterPro" id="IPR001810">
    <property type="entry name" value="F-box_dom"/>
</dbReference>
<dbReference type="GeneID" id="19971927"/>
<gene>
    <name evidence="2" type="ORF">HMPREF1541_04588</name>
</gene>
<dbReference type="SMART" id="SM00256">
    <property type="entry name" value="FBOX"/>
    <property type="match status" value="1"/>
</dbReference>
<evidence type="ECO:0000259" key="1">
    <source>
        <dbReference type="PROSITE" id="PS50181"/>
    </source>
</evidence>
<dbReference type="OrthoDB" id="5334391at2759"/>
<dbReference type="RefSeq" id="XP_008717155.1">
    <property type="nucleotide sequence ID" value="XM_008718933.1"/>
</dbReference>
<keyword evidence="3" id="KW-1185">Reference proteome</keyword>
<proteinExistence type="predicted"/>
<dbReference type="Proteomes" id="UP000030752">
    <property type="component" value="Unassembled WGS sequence"/>
</dbReference>
<evidence type="ECO:0000313" key="3">
    <source>
        <dbReference type="Proteomes" id="UP000030752"/>
    </source>
</evidence>
<organism evidence="2 3">
    <name type="scientific">Cyphellophora europaea (strain CBS 101466)</name>
    <name type="common">Phialophora europaea</name>
    <dbReference type="NCBI Taxonomy" id="1220924"/>
    <lineage>
        <taxon>Eukaryota</taxon>
        <taxon>Fungi</taxon>
        <taxon>Dikarya</taxon>
        <taxon>Ascomycota</taxon>
        <taxon>Pezizomycotina</taxon>
        <taxon>Eurotiomycetes</taxon>
        <taxon>Chaetothyriomycetidae</taxon>
        <taxon>Chaetothyriales</taxon>
        <taxon>Cyphellophoraceae</taxon>
        <taxon>Cyphellophora</taxon>
    </lineage>
</organism>
<dbReference type="InterPro" id="IPR036047">
    <property type="entry name" value="F-box-like_dom_sf"/>
</dbReference>
<dbReference type="Gene3D" id="1.20.1280.50">
    <property type="match status" value="1"/>
</dbReference>
<dbReference type="CDD" id="cd09917">
    <property type="entry name" value="F-box_SF"/>
    <property type="match status" value="1"/>
</dbReference>
<reference evidence="2 3" key="1">
    <citation type="submission" date="2013-03" db="EMBL/GenBank/DDBJ databases">
        <title>The Genome Sequence of Phialophora europaea CBS 101466.</title>
        <authorList>
            <consortium name="The Broad Institute Genomics Platform"/>
            <person name="Cuomo C."/>
            <person name="de Hoog S."/>
            <person name="Gorbushina A."/>
            <person name="Walker B."/>
            <person name="Young S.K."/>
            <person name="Zeng Q."/>
            <person name="Gargeya S."/>
            <person name="Fitzgerald M."/>
            <person name="Haas B."/>
            <person name="Abouelleil A."/>
            <person name="Allen A.W."/>
            <person name="Alvarado L."/>
            <person name="Arachchi H.M."/>
            <person name="Berlin A.M."/>
            <person name="Chapman S.B."/>
            <person name="Gainer-Dewar J."/>
            <person name="Goldberg J."/>
            <person name="Griggs A."/>
            <person name="Gujja S."/>
            <person name="Hansen M."/>
            <person name="Howarth C."/>
            <person name="Imamovic A."/>
            <person name="Ireland A."/>
            <person name="Larimer J."/>
            <person name="McCowan C."/>
            <person name="Murphy C."/>
            <person name="Pearson M."/>
            <person name="Poon T.W."/>
            <person name="Priest M."/>
            <person name="Roberts A."/>
            <person name="Saif S."/>
            <person name="Shea T."/>
            <person name="Sisk P."/>
            <person name="Sykes S."/>
            <person name="Wortman J."/>
            <person name="Nusbaum C."/>
            <person name="Birren B."/>
        </authorList>
    </citation>
    <scope>NUCLEOTIDE SEQUENCE [LARGE SCALE GENOMIC DNA]</scope>
    <source>
        <strain evidence="2 3">CBS 101466</strain>
    </source>
</reference>
<dbReference type="SUPFAM" id="SSF81383">
    <property type="entry name" value="F-box domain"/>
    <property type="match status" value="1"/>
</dbReference>
<dbReference type="AlphaFoldDB" id="W2RV40"/>
<dbReference type="eggNOG" id="ENOG502SFSP">
    <property type="taxonomic scope" value="Eukaryota"/>
</dbReference>
<dbReference type="VEuPathDB" id="FungiDB:HMPREF1541_04588"/>
<dbReference type="Pfam" id="PF12937">
    <property type="entry name" value="F-box-like"/>
    <property type="match status" value="1"/>
</dbReference>
<accession>W2RV40</accession>
<dbReference type="InParanoid" id="W2RV40"/>
<dbReference type="HOGENOM" id="CLU_020490_2_0_1"/>
<name>W2RV40_CYPE1</name>
<evidence type="ECO:0000313" key="2">
    <source>
        <dbReference type="EMBL" id="ETN40312.1"/>
    </source>
</evidence>
<sequence length="541" mass="61985">MTIDACETKGSSAVARLSLSDLPEDCFLPILEYLQIYDVARCQLVSRAWRSAFTNPLYMEMVLKMYGNARELQQVDRARGDDEIARIFSRLASRYYHLAHGKIRTIDRYKIAASEQRGDFVPVGQWDYHESQPGGRLYFENAATHLSRLNMAAKPYLFRSTLWSYDDGLLVYAPEQLPPDSPRTQILALLDLSTGFHFSVPFDITSKIIRNVRLSCHTLIVEWAERDPFHSLNDMEQVNRHFASCYDVIASASKPTLYSVVHRNEFKLHFLGLPLLSSRDRFFSTHTQHHYAIYFWQPNRSMYTGDEELPIESLFVWDISAASQYRPSLDPSGSNRPMDARKGPHIVARFPFNELEFLGIRQHSQIRLMSLHLDSATKSLTWRENICEAGQGYFDPAGRWWTARSTTFPFVGAGPHHVVEGHENLPPYRGHASMESASLEDGEVEKWFVPIMDVVDPKTQVRLSLVETCFTGWMMENRLVMRIGAPWMHEGDAQMEGGDVSYVVLKNDVATRGISAMGRIAGDERWLLGQNERMEISVLRF</sequence>
<dbReference type="EMBL" id="KB822720">
    <property type="protein sequence ID" value="ETN40312.1"/>
    <property type="molecule type" value="Genomic_DNA"/>
</dbReference>
<protein>
    <recommendedName>
        <fullName evidence="1">F-box domain-containing protein</fullName>
    </recommendedName>
</protein>
<dbReference type="PROSITE" id="PS50181">
    <property type="entry name" value="FBOX"/>
    <property type="match status" value="1"/>
</dbReference>